<evidence type="ECO:0000313" key="1">
    <source>
        <dbReference type="EMBL" id="KAL3567125.1"/>
    </source>
</evidence>
<evidence type="ECO:0000313" key="2">
    <source>
        <dbReference type="Proteomes" id="UP000309997"/>
    </source>
</evidence>
<accession>A0ACC4ALU0</accession>
<comment type="caution">
    <text evidence="1">The sequence shown here is derived from an EMBL/GenBank/DDBJ whole genome shotgun (WGS) entry which is preliminary data.</text>
</comment>
<dbReference type="Proteomes" id="UP000309997">
    <property type="component" value="Unassembled WGS sequence"/>
</dbReference>
<protein>
    <submittedName>
        <fullName evidence="1">Uncharacterized protein</fullName>
    </submittedName>
</protein>
<sequence length="117" mass="13258">MPLEAETSRAFQQQCKPCTIELANMLRSNARMATFLMNLPIKFERNCRSLKMEISHLQRIEVDPMKRVLVKLDVSLAVLSTVEASESDHGSEAEFEGLGRSKGFKNKLKLFLTIVTD</sequence>
<keyword evidence="2" id="KW-1185">Reference proteome</keyword>
<reference evidence="1 2" key="1">
    <citation type="journal article" date="2024" name="Plant Biotechnol. J.">
        <title>Genome and CRISPR/Cas9 system of a widespread forest tree (Populus alba) in the world.</title>
        <authorList>
            <person name="Liu Y.J."/>
            <person name="Jiang P.F."/>
            <person name="Han X.M."/>
            <person name="Li X.Y."/>
            <person name="Wang H.M."/>
            <person name="Wang Y.J."/>
            <person name="Wang X.X."/>
            <person name="Zeng Q.Y."/>
        </authorList>
    </citation>
    <scope>NUCLEOTIDE SEQUENCE [LARGE SCALE GENOMIC DNA]</scope>
    <source>
        <strain evidence="2">cv. PAL-ZL1</strain>
    </source>
</reference>
<dbReference type="EMBL" id="RCHU02000018">
    <property type="protein sequence ID" value="KAL3567125.1"/>
    <property type="molecule type" value="Genomic_DNA"/>
</dbReference>
<name>A0ACC4ALU0_POPAL</name>
<proteinExistence type="predicted"/>
<gene>
    <name evidence="1" type="ORF">D5086_032540</name>
</gene>
<organism evidence="1 2">
    <name type="scientific">Populus alba</name>
    <name type="common">White poplar</name>
    <dbReference type="NCBI Taxonomy" id="43335"/>
    <lineage>
        <taxon>Eukaryota</taxon>
        <taxon>Viridiplantae</taxon>
        <taxon>Streptophyta</taxon>
        <taxon>Embryophyta</taxon>
        <taxon>Tracheophyta</taxon>
        <taxon>Spermatophyta</taxon>
        <taxon>Magnoliopsida</taxon>
        <taxon>eudicotyledons</taxon>
        <taxon>Gunneridae</taxon>
        <taxon>Pentapetalae</taxon>
        <taxon>rosids</taxon>
        <taxon>fabids</taxon>
        <taxon>Malpighiales</taxon>
        <taxon>Salicaceae</taxon>
        <taxon>Saliceae</taxon>
        <taxon>Populus</taxon>
    </lineage>
</organism>